<proteinExistence type="predicted"/>
<evidence type="ECO:0000313" key="2">
    <source>
        <dbReference type="Proteomes" id="UP001060414"/>
    </source>
</evidence>
<reference evidence="1" key="1">
    <citation type="journal article" date="2022" name="Environ. Microbiol.">
        <title>Geoalkalibacter halelectricus SAP #1 sp. nov. possessing extracellular electron transfer and mineral#reducing capabilities from a haloalkaline environment.</title>
        <authorList>
            <person name="Yadav S."/>
            <person name="Singh R."/>
            <person name="Sundharam S.S."/>
            <person name="Chaudhary S."/>
            <person name="Krishnamurthi S."/>
            <person name="Patil S.A."/>
        </authorList>
    </citation>
    <scope>NUCLEOTIDE SEQUENCE</scope>
    <source>
        <strain evidence="1">SAP-1</strain>
    </source>
</reference>
<protein>
    <recommendedName>
        <fullName evidence="3">50S ribosomal protein L19</fullName>
    </recommendedName>
</protein>
<sequence>MKRTYEVPQEGAEELRVGNWVEIFEAYCDPRREAVQVRTMRVGAKKLDFMISRPGGKLLRPHEGKITQIYRSSGKAQFSITL</sequence>
<dbReference type="Proteomes" id="UP001060414">
    <property type="component" value="Chromosome"/>
</dbReference>
<organism evidence="1 2">
    <name type="scientific">Geoalkalibacter halelectricus</name>
    <dbReference type="NCBI Taxonomy" id="2847045"/>
    <lineage>
        <taxon>Bacteria</taxon>
        <taxon>Pseudomonadati</taxon>
        <taxon>Thermodesulfobacteriota</taxon>
        <taxon>Desulfuromonadia</taxon>
        <taxon>Desulfuromonadales</taxon>
        <taxon>Geoalkalibacteraceae</taxon>
        <taxon>Geoalkalibacter</taxon>
    </lineage>
</organism>
<gene>
    <name evidence="1" type="ORF">L9S41_17995</name>
</gene>
<name>A0ABY5ZNU1_9BACT</name>
<evidence type="ECO:0000313" key="1">
    <source>
        <dbReference type="EMBL" id="UWZ79550.1"/>
    </source>
</evidence>
<dbReference type="EMBL" id="CP092109">
    <property type="protein sequence ID" value="UWZ79550.1"/>
    <property type="molecule type" value="Genomic_DNA"/>
</dbReference>
<dbReference type="RefSeq" id="WP_260747902.1">
    <property type="nucleotide sequence ID" value="NZ_CP092109.1"/>
</dbReference>
<keyword evidence="2" id="KW-1185">Reference proteome</keyword>
<evidence type="ECO:0008006" key="3">
    <source>
        <dbReference type="Google" id="ProtNLM"/>
    </source>
</evidence>
<accession>A0ABY5ZNU1</accession>